<dbReference type="SUPFAM" id="SSF55920">
    <property type="entry name" value="Creatinase/aminopeptidase"/>
    <property type="match status" value="1"/>
</dbReference>
<feature type="domain" description="Creatinase N-terminal" evidence="4">
    <location>
        <begin position="5"/>
        <end position="129"/>
    </location>
</feature>
<dbReference type="CDD" id="cd01092">
    <property type="entry name" value="APP-like"/>
    <property type="match status" value="1"/>
</dbReference>
<dbReference type="PRINTS" id="PR00599">
    <property type="entry name" value="MAPEPTIDASE"/>
</dbReference>
<organism evidence="5 6">
    <name type="scientific">Laceyella sacchari</name>
    <name type="common">Thermoactinomyces thalpophilus</name>
    <dbReference type="NCBI Taxonomy" id="37482"/>
    <lineage>
        <taxon>Bacteria</taxon>
        <taxon>Bacillati</taxon>
        <taxon>Bacillota</taxon>
        <taxon>Bacilli</taxon>
        <taxon>Bacillales</taxon>
        <taxon>Thermoactinomycetaceae</taxon>
        <taxon>Laceyella</taxon>
    </lineage>
</organism>
<dbReference type="InterPro" id="IPR001131">
    <property type="entry name" value="Peptidase_M24B_aminopep-P_CS"/>
</dbReference>
<protein>
    <submittedName>
        <fullName evidence="5">Xaa-Pro peptidase family protein</fullName>
    </submittedName>
</protein>
<dbReference type="Gene3D" id="3.90.230.10">
    <property type="entry name" value="Creatinase/methionine aminopeptidase superfamily"/>
    <property type="match status" value="1"/>
</dbReference>
<evidence type="ECO:0000259" key="3">
    <source>
        <dbReference type="Pfam" id="PF00557"/>
    </source>
</evidence>
<dbReference type="PROSITE" id="PS00491">
    <property type="entry name" value="PROLINE_PEPTIDASE"/>
    <property type="match status" value="1"/>
</dbReference>
<evidence type="ECO:0000313" key="5">
    <source>
        <dbReference type="EMBL" id="UWE04762.1"/>
    </source>
</evidence>
<dbReference type="SUPFAM" id="SSF53092">
    <property type="entry name" value="Creatinase/prolidase N-terminal domain"/>
    <property type="match status" value="1"/>
</dbReference>
<evidence type="ECO:0000313" key="6">
    <source>
        <dbReference type="Proteomes" id="UP001058650"/>
    </source>
</evidence>
<dbReference type="Gene3D" id="3.40.350.10">
    <property type="entry name" value="Creatinase/prolidase N-terminal domain"/>
    <property type="match status" value="1"/>
</dbReference>
<keyword evidence="6" id="KW-1185">Reference proteome</keyword>
<dbReference type="Pfam" id="PF01321">
    <property type="entry name" value="Creatinase_N"/>
    <property type="match status" value="1"/>
</dbReference>
<keyword evidence="2" id="KW-0378">Hydrolase</keyword>
<dbReference type="PANTHER" id="PTHR46112">
    <property type="entry name" value="AMINOPEPTIDASE"/>
    <property type="match status" value="1"/>
</dbReference>
<evidence type="ECO:0000259" key="4">
    <source>
        <dbReference type="Pfam" id="PF01321"/>
    </source>
</evidence>
<dbReference type="InterPro" id="IPR001714">
    <property type="entry name" value="Pept_M24_MAP"/>
</dbReference>
<gene>
    <name evidence="5" type="ORF">NYR52_06445</name>
</gene>
<evidence type="ECO:0000256" key="1">
    <source>
        <dbReference type="ARBA" id="ARBA00022723"/>
    </source>
</evidence>
<dbReference type="InterPro" id="IPR000587">
    <property type="entry name" value="Creatinase_N"/>
</dbReference>
<dbReference type="Pfam" id="PF00557">
    <property type="entry name" value="Peptidase_M24"/>
    <property type="match status" value="1"/>
</dbReference>
<sequence>MLEKRLSKLRQKLQERGIEALLVSHPVNRRYLTGFTGSAGVVLITATEQLLLTDFRYVIQAQEQAPQMTLVQHQGIYHTVGEQCRKLGIKALSFEQDHLTFAEFLQLKEAVGDIKLQPTSGIVKELRMVKDADELAVMREAARIADQAFSKILSDIKPGVRENEISFKLEFYMRELGATSSSFDMIVASGKRSALPHGVASDKVLELGDLVTLDFGAFYQGYASDITRTVMLGRPSEKQKEIYDIVLEACNRTIAALRPGMTGKEADAVARDYIRAHGYGEFFGHSTGHGLGMEVHELPMLSSRGDMVLQPNMVVTVEPGIYLPEVGGVRIEDDVVITETGCEALNQSSKEWIVIE</sequence>
<dbReference type="InterPro" id="IPR036005">
    <property type="entry name" value="Creatinase/aminopeptidase-like"/>
</dbReference>
<dbReference type="Proteomes" id="UP001058650">
    <property type="component" value="Chromosome"/>
</dbReference>
<feature type="domain" description="Peptidase M24" evidence="3">
    <location>
        <begin position="137"/>
        <end position="339"/>
    </location>
</feature>
<dbReference type="PANTHER" id="PTHR46112:SF3">
    <property type="entry name" value="AMINOPEPTIDASE YPDF"/>
    <property type="match status" value="1"/>
</dbReference>
<dbReference type="EMBL" id="CP103866">
    <property type="protein sequence ID" value="UWE04762.1"/>
    <property type="molecule type" value="Genomic_DNA"/>
</dbReference>
<dbReference type="InterPro" id="IPR000994">
    <property type="entry name" value="Pept_M24"/>
</dbReference>
<dbReference type="RefSeq" id="WP_259436533.1">
    <property type="nucleotide sequence ID" value="NZ_CP103866.1"/>
</dbReference>
<evidence type="ECO:0000256" key="2">
    <source>
        <dbReference type="ARBA" id="ARBA00022801"/>
    </source>
</evidence>
<keyword evidence="1" id="KW-0479">Metal-binding</keyword>
<proteinExistence type="predicted"/>
<accession>A0ABY5U540</accession>
<name>A0ABY5U540_LACSH</name>
<dbReference type="InterPro" id="IPR029149">
    <property type="entry name" value="Creatin/AminoP/Spt16_N"/>
</dbReference>
<dbReference type="InterPro" id="IPR050659">
    <property type="entry name" value="Peptidase_M24B"/>
</dbReference>
<reference evidence="5" key="1">
    <citation type="submission" date="2022-08" db="EMBL/GenBank/DDBJ databases">
        <title>The complete genome sequence of the thermophilic bacterium Laceyella sacchari FBKL4.010 reveals the basis for tetramethylpyrazine biosynthesis in Moutai-flavor Daqu.</title>
        <authorList>
            <person name="Li D."/>
            <person name="Huang W."/>
            <person name="Wang C."/>
            <person name="Qiu S."/>
        </authorList>
    </citation>
    <scope>NUCLEOTIDE SEQUENCE</scope>
    <source>
        <strain evidence="5">FBKL4.014</strain>
    </source>
</reference>